<dbReference type="SUPFAM" id="SSF56784">
    <property type="entry name" value="HAD-like"/>
    <property type="match status" value="1"/>
</dbReference>
<dbReference type="OrthoDB" id="9797743at2"/>
<dbReference type="AlphaFoldDB" id="A0A1X7MU44"/>
<gene>
    <name evidence="1" type="ORF">SAMN06295885_0060</name>
</gene>
<dbReference type="PANTHER" id="PTHR18901">
    <property type="entry name" value="2-DEOXYGLUCOSE-6-PHOSPHATE PHOSPHATASE 2"/>
    <property type="match status" value="1"/>
</dbReference>
<dbReference type="RefSeq" id="WP_085474631.1">
    <property type="nucleotide sequence ID" value="NZ_FXBM01000001.1"/>
</dbReference>
<proteinExistence type="predicted"/>
<dbReference type="PANTHER" id="PTHR18901:SF38">
    <property type="entry name" value="PSEUDOURIDINE-5'-PHOSPHATASE"/>
    <property type="match status" value="1"/>
</dbReference>
<dbReference type="EMBL" id="FXBM01000001">
    <property type="protein sequence ID" value="SMH27848.1"/>
    <property type="molecule type" value="Genomic_DNA"/>
</dbReference>
<evidence type="ECO:0000313" key="1">
    <source>
        <dbReference type="EMBL" id="SMH27848.1"/>
    </source>
</evidence>
<organism evidence="1 2">
    <name type="scientific">Rathayibacter oskolensis</name>
    <dbReference type="NCBI Taxonomy" id="1891671"/>
    <lineage>
        <taxon>Bacteria</taxon>
        <taxon>Bacillati</taxon>
        <taxon>Actinomycetota</taxon>
        <taxon>Actinomycetes</taxon>
        <taxon>Micrococcales</taxon>
        <taxon>Microbacteriaceae</taxon>
        <taxon>Rathayibacter</taxon>
    </lineage>
</organism>
<dbReference type="Proteomes" id="UP000193711">
    <property type="component" value="Unassembled WGS sequence"/>
</dbReference>
<protein>
    <submittedName>
        <fullName evidence="1">Haloacid dehalogenase superfamily, subfamily IA, variant 3 with third motif having DD or ED</fullName>
    </submittedName>
</protein>
<dbReference type="SFLD" id="SFLDG01129">
    <property type="entry name" value="C1.5:_HAD__Beta-PGM__Phosphata"/>
    <property type="match status" value="1"/>
</dbReference>
<sequence>MPPHDPTDPAAVLWDMDGTLVVSEPAWIRAQAALAERFGCVWTQADAVTLIGSTMQQTVEALQAAGVALEDDALASSLENDVLAEMHRELSWRPGARELMREVAGAGIPQAIVTTSSRPVAQVVVDALAAEVPLATVVTGDDVVQGKPHPEPYLLAATRLGVDVAHCIAVEDSPTGLAAAIASGAVPVGVPHDAVLEEGGDRTIWPSLSGRTLADLRGLVARRLRNQS</sequence>
<dbReference type="STRING" id="1891671.SAMN06295885_0060"/>
<dbReference type="CDD" id="cd07505">
    <property type="entry name" value="HAD_BPGM-like"/>
    <property type="match status" value="1"/>
</dbReference>
<dbReference type="InterPro" id="IPR023214">
    <property type="entry name" value="HAD_sf"/>
</dbReference>
<dbReference type="NCBIfam" id="TIGR01509">
    <property type="entry name" value="HAD-SF-IA-v3"/>
    <property type="match status" value="1"/>
</dbReference>
<dbReference type="Pfam" id="PF00702">
    <property type="entry name" value="Hydrolase"/>
    <property type="match status" value="1"/>
</dbReference>
<dbReference type="Gene3D" id="1.10.150.240">
    <property type="entry name" value="Putative phosphatase, domain 2"/>
    <property type="match status" value="1"/>
</dbReference>
<dbReference type="Gene3D" id="3.40.50.1000">
    <property type="entry name" value="HAD superfamily/HAD-like"/>
    <property type="match status" value="1"/>
</dbReference>
<reference evidence="2" key="1">
    <citation type="submission" date="2017-04" db="EMBL/GenBank/DDBJ databases">
        <authorList>
            <person name="Varghese N."/>
            <person name="Submissions S."/>
        </authorList>
    </citation>
    <scope>NUCLEOTIDE SEQUENCE [LARGE SCALE GENOMIC DNA]</scope>
    <source>
        <strain evidence="2">VKM Ac-2121</strain>
    </source>
</reference>
<accession>A0A1X7MU44</accession>
<dbReference type="SFLD" id="SFLDS00003">
    <property type="entry name" value="Haloacid_Dehalogenase"/>
    <property type="match status" value="1"/>
</dbReference>
<dbReference type="InterPro" id="IPR006439">
    <property type="entry name" value="HAD-SF_hydro_IA"/>
</dbReference>
<evidence type="ECO:0000313" key="2">
    <source>
        <dbReference type="Proteomes" id="UP000193711"/>
    </source>
</evidence>
<dbReference type="InterPro" id="IPR023198">
    <property type="entry name" value="PGP-like_dom2"/>
</dbReference>
<name>A0A1X7MU44_9MICO</name>
<dbReference type="InterPro" id="IPR036412">
    <property type="entry name" value="HAD-like_sf"/>
</dbReference>
<keyword evidence="2" id="KW-1185">Reference proteome</keyword>